<evidence type="ECO:0000256" key="4">
    <source>
        <dbReference type="ARBA" id="ARBA00022786"/>
    </source>
</evidence>
<feature type="compositionally biased region" description="Basic residues" evidence="6">
    <location>
        <begin position="227"/>
        <end position="238"/>
    </location>
</feature>
<evidence type="ECO:0000256" key="3">
    <source>
        <dbReference type="ARBA" id="ARBA00022670"/>
    </source>
</evidence>
<feature type="region of interest" description="Disordered" evidence="6">
    <location>
        <begin position="902"/>
        <end position="930"/>
    </location>
</feature>
<dbReference type="Bgee" id="ENSACAG00000011843">
    <property type="expression patterns" value="Expressed in forelimb bud and 13 other cell types or tissues"/>
</dbReference>
<keyword evidence="3" id="KW-0645">Protease</keyword>
<dbReference type="InterPro" id="IPR038765">
    <property type="entry name" value="Papain-like_cys_pep_sf"/>
</dbReference>
<dbReference type="AlphaFoldDB" id="A0A803TIZ3"/>
<dbReference type="GeneTree" id="ENSGT00940000157308"/>
<dbReference type="GO" id="GO:0006508">
    <property type="term" value="P:proteolysis"/>
    <property type="evidence" value="ECO:0007669"/>
    <property type="project" value="UniProtKB-KW"/>
</dbReference>
<dbReference type="InterPro" id="IPR003653">
    <property type="entry name" value="Peptidase_C48_C"/>
</dbReference>
<feature type="region of interest" description="Disordered" evidence="6">
    <location>
        <begin position="64"/>
        <end position="83"/>
    </location>
</feature>
<dbReference type="Ensembl" id="ENSACAT00000044289.1">
    <property type="protein sequence ID" value="ENSACAP00000035183.1"/>
    <property type="gene ID" value="ENSACAG00000011843.4"/>
</dbReference>
<name>A0A803TIZ3_ANOCA</name>
<feature type="domain" description="Ubiquitin-like protease family profile" evidence="7">
    <location>
        <begin position="743"/>
        <end position="1013"/>
    </location>
</feature>
<dbReference type="Pfam" id="PF02902">
    <property type="entry name" value="Peptidase_C48"/>
    <property type="match status" value="1"/>
</dbReference>
<dbReference type="GO" id="GO:0005634">
    <property type="term" value="C:nucleus"/>
    <property type="evidence" value="ECO:0000318"/>
    <property type="project" value="GO_Central"/>
</dbReference>
<feature type="region of interest" description="Disordered" evidence="6">
    <location>
        <begin position="460"/>
        <end position="502"/>
    </location>
</feature>
<accession>A0A803TIZ3</accession>
<evidence type="ECO:0000313" key="9">
    <source>
        <dbReference type="Proteomes" id="UP000001646"/>
    </source>
</evidence>
<evidence type="ECO:0000256" key="2">
    <source>
        <dbReference type="ARBA" id="ARBA00022553"/>
    </source>
</evidence>
<evidence type="ECO:0000313" key="8">
    <source>
        <dbReference type="Ensembl" id="ENSACAP00000035183.1"/>
    </source>
</evidence>
<dbReference type="GO" id="GO:0140374">
    <property type="term" value="P:antiviral innate immune response"/>
    <property type="evidence" value="ECO:0007669"/>
    <property type="project" value="Ensembl"/>
</dbReference>
<keyword evidence="9" id="KW-1185">Reference proteome</keyword>
<reference evidence="8" key="3">
    <citation type="submission" date="2025-09" db="UniProtKB">
        <authorList>
            <consortium name="Ensembl"/>
        </authorList>
    </citation>
    <scope>IDENTIFICATION</scope>
</reference>
<proteinExistence type="inferred from homology"/>
<dbReference type="SUPFAM" id="SSF54001">
    <property type="entry name" value="Cysteine proteinases"/>
    <property type="match status" value="1"/>
</dbReference>
<dbReference type="PANTHER" id="PTHR46896">
    <property type="entry name" value="SENTRIN-SPECIFIC PROTEASE"/>
    <property type="match status" value="1"/>
</dbReference>
<keyword evidence="4" id="KW-0833">Ubl conjugation pathway</keyword>
<dbReference type="InParanoid" id="A0A803TIZ3"/>
<feature type="region of interest" description="Disordered" evidence="6">
    <location>
        <begin position="293"/>
        <end position="323"/>
    </location>
</feature>
<dbReference type="GO" id="GO:0016926">
    <property type="term" value="P:protein desumoylation"/>
    <property type="evidence" value="ECO:0000318"/>
    <property type="project" value="GO_Central"/>
</dbReference>
<comment type="similarity">
    <text evidence="1">Belongs to the peptidase C48 family.</text>
</comment>
<feature type="region of interest" description="Disordered" evidence="6">
    <location>
        <begin position="367"/>
        <end position="404"/>
    </location>
</feature>
<gene>
    <name evidence="8" type="primary">SENP7</name>
</gene>
<feature type="compositionally biased region" description="Polar residues" evidence="6">
    <location>
        <begin position="64"/>
        <end position="76"/>
    </location>
</feature>
<feature type="compositionally biased region" description="Low complexity" evidence="6">
    <location>
        <begin position="368"/>
        <end position="380"/>
    </location>
</feature>
<dbReference type="PROSITE" id="PS50600">
    <property type="entry name" value="ULP_PROTEASE"/>
    <property type="match status" value="1"/>
</dbReference>
<reference evidence="8" key="2">
    <citation type="submission" date="2025-08" db="UniProtKB">
        <authorList>
            <consortium name="Ensembl"/>
        </authorList>
    </citation>
    <scope>IDENTIFICATION</scope>
</reference>
<evidence type="ECO:0000256" key="1">
    <source>
        <dbReference type="ARBA" id="ARBA00005234"/>
    </source>
</evidence>
<dbReference type="GO" id="GO:0099524">
    <property type="term" value="C:postsynaptic cytosol"/>
    <property type="evidence" value="ECO:0007669"/>
    <property type="project" value="Ensembl"/>
</dbReference>
<organism evidence="8 9">
    <name type="scientific">Anolis carolinensis</name>
    <name type="common">Green anole</name>
    <name type="synonym">American chameleon</name>
    <dbReference type="NCBI Taxonomy" id="28377"/>
    <lineage>
        <taxon>Eukaryota</taxon>
        <taxon>Metazoa</taxon>
        <taxon>Chordata</taxon>
        <taxon>Craniata</taxon>
        <taxon>Vertebrata</taxon>
        <taxon>Euteleostomi</taxon>
        <taxon>Lepidosauria</taxon>
        <taxon>Squamata</taxon>
        <taxon>Bifurcata</taxon>
        <taxon>Unidentata</taxon>
        <taxon>Episquamata</taxon>
        <taxon>Toxicofera</taxon>
        <taxon>Iguania</taxon>
        <taxon>Dactyloidae</taxon>
        <taxon>Anolis</taxon>
    </lineage>
</organism>
<dbReference type="InterPro" id="IPR051947">
    <property type="entry name" value="Sentrin-specific_protease"/>
</dbReference>
<evidence type="ECO:0000259" key="7">
    <source>
        <dbReference type="PROSITE" id="PS50600"/>
    </source>
</evidence>
<dbReference type="Gene3D" id="3.40.395.10">
    <property type="entry name" value="Adenoviral Proteinase, Chain A"/>
    <property type="match status" value="1"/>
</dbReference>
<dbReference type="GO" id="GO:0099523">
    <property type="term" value="C:presynaptic cytosol"/>
    <property type="evidence" value="ECO:0007669"/>
    <property type="project" value="Ensembl"/>
</dbReference>
<dbReference type="GO" id="GO:0005737">
    <property type="term" value="C:cytoplasm"/>
    <property type="evidence" value="ECO:0000318"/>
    <property type="project" value="GO_Central"/>
</dbReference>
<feature type="compositionally biased region" description="Polar residues" evidence="6">
    <location>
        <begin position="904"/>
        <end position="917"/>
    </location>
</feature>
<feature type="region of interest" description="Disordered" evidence="6">
    <location>
        <begin position="227"/>
        <end position="246"/>
    </location>
</feature>
<keyword evidence="2" id="KW-0597">Phosphoprotein</keyword>
<evidence type="ECO:0000256" key="5">
    <source>
        <dbReference type="ARBA" id="ARBA00022801"/>
    </source>
</evidence>
<dbReference type="GO" id="GO:0070139">
    <property type="term" value="F:SUMO-specific endopeptidase activity"/>
    <property type="evidence" value="ECO:0000318"/>
    <property type="project" value="GO_Central"/>
</dbReference>
<sequence>MNLNLFLYFKIWELLFPACISNVCTLTCLFQYRIPKKVSGTQSDDVHAQSPLSRLADSHQWDNPFQGWTSRSQNKLHPNWKKKRHSEKYGFSDEESGYGQPKVILTNVLKTDVGRKYTQTQLITDANLSHGVKLQSDQQTPSSVDTVEIWQIFSPLHESLFISKRQPKVMLTNVLRTKMGRKYMQKDLLTDANLSDANKLQSGEPASSSIASLDSCKKISSQQRRILSKRYERYRRKPNNQNYSKDAESNNALFSLRRCDVVLEDCSVKNKGNWPVKGRRDAKSLCLREASFQNNESRKRRSDTFPNQQNAYSPPPSKEERRDQIQSFVCRDLNKNHMNNSQQENNPKPVELDSTEKIMTIKQDIHVNSPEENSSNSSSSRCQHSVTRKRKEVSPVANSPRKKEVNITLPPEELLNESERNKDTVDSIDPIVLSSDEEGCAEAKEPVYLQIGKGHAPLKKESEQEYELPLSEELSQSIPGGKTEQVSEEPLKHQPSTDYSSSSEMMDLALDIEFEKVFFGRHKGKATGHARFTPTYGKIPFEVDPGEKMELSLDLLHLRRFGLWMNSDLGSGAVLFLWLSSDYIEQIENERETSTINKQAKSTEFIFILMPEPLTDKELVMLNKIIVEVSKKNISPELTESLLWEQAVKEISWEENSFMNYCYQSYHMQLQKDNASILTEQPSQQEPKAIPAKPNYTLLQKQSSGLYSFSISSTKMNKWKEMKENGPVKNLIIYPPPPAKGGLGVTREDLECLEYGEYLNDVIIDFYLRYLLLEKAPKELADRSHIFSSFFYKCLTRTEKNSEENPSLSIAQRRHRGVKRWTRYVNIFSKDYIFVPVNEESHWYIAIICFPWLEEVIEDSPDQCSLQSNFQKAPHQTDIKTESVRTESVLVFNDAWSDKEEPGINSSLQASGVQPATVSPGLDSSISKSSSSSSKIKKLCKRACILILDSLKASSSRNTVQVLREYLEAEWEAKCKTRREFSKTTMVSFYPRVPKQDNNSDCGVYLLQYVETFFQNPIVNFEFPMRLERWFPRQLVRSKREEIRDLILQLHLQQQRGNKS</sequence>
<protein>
    <submittedName>
        <fullName evidence="8">SUMO specific peptidase 7</fullName>
    </submittedName>
</protein>
<reference evidence="8 9" key="1">
    <citation type="submission" date="2009-12" db="EMBL/GenBank/DDBJ databases">
        <title>The Genome Sequence of Anolis carolinensis (Green Anole Lizard).</title>
        <authorList>
            <consortium name="The Genome Sequencing Platform"/>
            <person name="Di Palma F."/>
            <person name="Alfoldi J."/>
            <person name="Heiman D."/>
            <person name="Young S."/>
            <person name="Grabherr M."/>
            <person name="Johnson J."/>
            <person name="Lander E.S."/>
            <person name="Lindblad-Toh K."/>
        </authorList>
    </citation>
    <scope>NUCLEOTIDE SEQUENCE [LARGE SCALE GENOMIC DNA]</scope>
    <source>
        <strain evidence="8 9">JBL SC #1</strain>
    </source>
</reference>
<keyword evidence="5" id="KW-0378">Hydrolase</keyword>
<dbReference type="PANTHER" id="PTHR46896:SF2">
    <property type="entry name" value="SENTRIN-SPECIFIC PROTEASE 7"/>
    <property type="match status" value="1"/>
</dbReference>
<dbReference type="Proteomes" id="UP000001646">
    <property type="component" value="Chromosome 3"/>
</dbReference>
<evidence type="ECO:0000256" key="6">
    <source>
        <dbReference type="SAM" id="MobiDB-lite"/>
    </source>
</evidence>